<keyword evidence="2" id="KW-0614">Plasmid</keyword>
<evidence type="ECO:0000256" key="1">
    <source>
        <dbReference type="SAM" id="SignalP"/>
    </source>
</evidence>
<keyword evidence="1" id="KW-0732">Signal</keyword>
<evidence type="ECO:0000313" key="2">
    <source>
        <dbReference type="EMBL" id="WBA43969.1"/>
    </source>
</evidence>
<proteinExistence type="predicted"/>
<evidence type="ECO:0000313" key="3">
    <source>
        <dbReference type="Proteomes" id="UP001211005"/>
    </source>
</evidence>
<name>A0ABY7LU91_9BACT</name>
<feature type="chain" id="PRO_5045819066" description="Lipoprotein" evidence="1">
    <location>
        <begin position="23"/>
        <end position="150"/>
    </location>
</feature>
<organism evidence="2 3">
    <name type="scientific">Hymenobacter canadensis</name>
    <dbReference type="NCBI Taxonomy" id="2999067"/>
    <lineage>
        <taxon>Bacteria</taxon>
        <taxon>Pseudomonadati</taxon>
        <taxon>Bacteroidota</taxon>
        <taxon>Cytophagia</taxon>
        <taxon>Cytophagales</taxon>
        <taxon>Hymenobacteraceae</taxon>
        <taxon>Hymenobacter</taxon>
    </lineage>
</organism>
<geneLocation type="plasmid" evidence="2 3">
    <name>unnamed1</name>
</geneLocation>
<evidence type="ECO:0008006" key="4">
    <source>
        <dbReference type="Google" id="ProtNLM"/>
    </source>
</evidence>
<keyword evidence="3" id="KW-1185">Reference proteome</keyword>
<reference evidence="2 3" key="1">
    <citation type="submission" date="2022-12" db="EMBL/GenBank/DDBJ databases">
        <title>Hymenobacter canadensis sp. nov. isolated from lake water of the Cambridge Bay, Canada.</title>
        <authorList>
            <person name="Kim W.H."/>
            <person name="Lee Y.M."/>
        </authorList>
    </citation>
    <scope>NUCLEOTIDE SEQUENCE [LARGE SCALE GENOMIC DNA]</scope>
    <source>
        <strain evidence="2 3">PAMC 29467</strain>
        <plasmid evidence="2 3">unnamed1</plasmid>
    </source>
</reference>
<dbReference type="RefSeq" id="WP_269562003.1">
    <property type="nucleotide sequence ID" value="NZ_CP114768.1"/>
</dbReference>
<accession>A0ABY7LU91</accession>
<feature type="signal peptide" evidence="1">
    <location>
        <begin position="1"/>
        <end position="22"/>
    </location>
</feature>
<protein>
    <recommendedName>
        <fullName evidence="4">Lipoprotein</fullName>
    </recommendedName>
</protein>
<gene>
    <name evidence="2" type="ORF">O3303_20605</name>
</gene>
<dbReference type="EMBL" id="CP114768">
    <property type="protein sequence ID" value="WBA43969.1"/>
    <property type="molecule type" value="Genomic_DNA"/>
</dbReference>
<dbReference type="Proteomes" id="UP001211005">
    <property type="component" value="Plasmid unnamed1"/>
</dbReference>
<sequence length="150" mass="16801">MQNVVPALVALLLASCSYLRFAQGVNADTQQRITSHKEFFAALAFTGVLQEKKYCAACQLNKYQFVVALETTKPDEIALANRSFEPFFVFSPGIRVTSLGKHLTFSVTQHLYRASTTGSLVEKKPATDYLLVGSQRYALLNKDKYTWLPK</sequence>